<evidence type="ECO:0000313" key="3">
    <source>
        <dbReference type="EMBL" id="EHR33261.1"/>
    </source>
</evidence>
<proteinExistence type="inferred from homology"/>
<accession>H3NPN3</accession>
<dbReference type="STRING" id="883114.HMPREF9709_01305"/>
<dbReference type="OrthoDB" id="9815677at2"/>
<dbReference type="AlphaFoldDB" id="H3NPN3"/>
<dbReference type="Gene3D" id="3.20.20.380">
    <property type="entry name" value="Copper homeostasis (CutC) domain"/>
    <property type="match status" value="1"/>
</dbReference>
<dbReference type="PATRIC" id="fig|883114.3.peg.1296"/>
<comment type="caution">
    <text evidence="3">The sequence shown here is derived from an EMBL/GenBank/DDBJ whole genome shotgun (WGS) entry which is preliminary data.</text>
</comment>
<dbReference type="EMBL" id="AGEI01000024">
    <property type="protein sequence ID" value="EHR33261.1"/>
    <property type="molecule type" value="Genomic_DNA"/>
</dbReference>
<dbReference type="PANTHER" id="PTHR12598">
    <property type="entry name" value="COPPER HOMEOSTASIS PROTEIN CUTC"/>
    <property type="match status" value="1"/>
</dbReference>
<comment type="similarity">
    <text evidence="1">Belongs to the CutC family.</text>
</comment>
<gene>
    <name evidence="3" type="ORF">HMPREF9709_01305</name>
</gene>
<dbReference type="Proteomes" id="UP000004191">
    <property type="component" value="Unassembled WGS sequence"/>
</dbReference>
<dbReference type="RefSeq" id="WP_005398820.1">
    <property type="nucleotide sequence ID" value="NZ_JH601088.1"/>
</dbReference>
<dbReference type="GO" id="GO:0005507">
    <property type="term" value="F:copper ion binding"/>
    <property type="evidence" value="ECO:0007669"/>
    <property type="project" value="TreeGrafter"/>
</dbReference>
<dbReference type="InterPro" id="IPR036822">
    <property type="entry name" value="CutC-like_dom_sf"/>
</dbReference>
<dbReference type="Pfam" id="PF03932">
    <property type="entry name" value="CutC"/>
    <property type="match status" value="1"/>
</dbReference>
<protein>
    <recommendedName>
        <fullName evidence="2">Copper homeostasis protein cutC homolog</fullName>
    </recommendedName>
</protein>
<keyword evidence="4" id="KW-1185">Reference proteome</keyword>
<dbReference type="HOGENOM" id="CLU_050555_3_0_9"/>
<name>H3NPN3_9FIRM</name>
<dbReference type="SUPFAM" id="SSF110395">
    <property type="entry name" value="CutC-like"/>
    <property type="match status" value="1"/>
</dbReference>
<organism evidence="3 4">
    <name type="scientific">Helcococcus kunzii ATCC 51366</name>
    <dbReference type="NCBI Taxonomy" id="883114"/>
    <lineage>
        <taxon>Bacteria</taxon>
        <taxon>Bacillati</taxon>
        <taxon>Bacillota</taxon>
        <taxon>Tissierellia</taxon>
        <taxon>Tissierellales</taxon>
        <taxon>Peptoniphilaceae</taxon>
        <taxon>Helcococcus</taxon>
    </lineage>
</organism>
<reference evidence="3 4" key="1">
    <citation type="submission" date="2012-01" db="EMBL/GenBank/DDBJ databases">
        <title>The Genome Sequence of Helcococcus kunzii ATCC 51366.</title>
        <authorList>
            <consortium name="The Broad Institute Genome Sequencing Platform"/>
            <person name="Earl A."/>
            <person name="Ward D."/>
            <person name="Feldgarden M."/>
            <person name="Gevers D."/>
            <person name="Huys G."/>
            <person name="Young S.K."/>
            <person name="Zeng Q."/>
            <person name="Gargeya S."/>
            <person name="Fitzgerald M."/>
            <person name="Haas B."/>
            <person name="Abouelleil A."/>
            <person name="Alvarado L."/>
            <person name="Arachchi H.M."/>
            <person name="Berlin A."/>
            <person name="Chapman S.B."/>
            <person name="Gearin G."/>
            <person name="Goldberg J."/>
            <person name="Griggs A."/>
            <person name="Gujja S."/>
            <person name="Hansen M."/>
            <person name="Heiman D."/>
            <person name="Howarth C."/>
            <person name="Larimer J."/>
            <person name="Lui A."/>
            <person name="MacDonald P.J.P."/>
            <person name="McCowen C."/>
            <person name="Montmayeur A."/>
            <person name="Murphy C."/>
            <person name="Neiman D."/>
            <person name="Pearson M."/>
            <person name="Priest M."/>
            <person name="Roberts A."/>
            <person name="Saif S."/>
            <person name="Shea T."/>
            <person name="Sisk P."/>
            <person name="Stolte C."/>
            <person name="Sykes S."/>
            <person name="Wortman J."/>
            <person name="Nusbaum C."/>
            <person name="Birren B."/>
        </authorList>
    </citation>
    <scope>NUCLEOTIDE SEQUENCE [LARGE SCALE GENOMIC DNA]</scope>
    <source>
        <strain evidence="3 4">ATCC 51366</strain>
    </source>
</reference>
<dbReference type="InterPro" id="IPR005627">
    <property type="entry name" value="CutC-like"/>
</dbReference>
<dbReference type="eggNOG" id="COG3142">
    <property type="taxonomic scope" value="Bacteria"/>
</dbReference>
<sequence>MNEVKVELCIENYEAAKLAEKLGFDSVEINSALCLGGLTPSPGVLRKIAENINIKKNCMIRNRAAGFCYTDNQFSEMLEELDILLNEKIDGIVFGFLTEDFEIDKEKTKIFVEKIHNAGKIAIFHRAFDNTKDPFQSIEDLIELKVDRVLTSGQTASALENTDLIKELVQKYENKIEIILGSGINPDNVVELLKSTNAQYVHSSCKKNYEDITTKNKINYSIFKDSENTYIDVDPEIAERFITAVKSNK</sequence>
<dbReference type="GeneID" id="96999272"/>
<evidence type="ECO:0000256" key="2">
    <source>
        <dbReference type="ARBA" id="ARBA00019014"/>
    </source>
</evidence>
<evidence type="ECO:0000313" key="4">
    <source>
        <dbReference type="Proteomes" id="UP000004191"/>
    </source>
</evidence>
<evidence type="ECO:0000256" key="1">
    <source>
        <dbReference type="ARBA" id="ARBA00007768"/>
    </source>
</evidence>
<dbReference type="PANTHER" id="PTHR12598:SF0">
    <property type="entry name" value="COPPER HOMEOSTASIS PROTEIN CUTC HOMOLOG"/>
    <property type="match status" value="1"/>
</dbReference>